<protein>
    <submittedName>
        <fullName evidence="2">Uncharacterized protein</fullName>
    </submittedName>
</protein>
<evidence type="ECO:0000256" key="1">
    <source>
        <dbReference type="SAM" id="MobiDB-lite"/>
    </source>
</evidence>
<gene>
    <name evidence="2" type="ORF">H5410_009151</name>
</gene>
<accession>A0A9J6AH08</accession>
<proteinExistence type="predicted"/>
<dbReference type="AlphaFoldDB" id="A0A9J6AH08"/>
<reference evidence="2 3" key="1">
    <citation type="submission" date="2020-09" db="EMBL/GenBank/DDBJ databases">
        <title>De no assembly of potato wild relative species, Solanum commersonii.</title>
        <authorList>
            <person name="Cho K."/>
        </authorList>
    </citation>
    <scope>NUCLEOTIDE SEQUENCE [LARGE SCALE GENOMIC DNA]</scope>
    <source>
        <strain evidence="2">LZ3.2</strain>
        <tissue evidence="2">Leaf</tissue>
    </source>
</reference>
<dbReference type="EMBL" id="JACXVP010000002">
    <property type="protein sequence ID" value="KAG5623933.1"/>
    <property type="molecule type" value="Genomic_DNA"/>
</dbReference>
<feature type="compositionally biased region" description="Low complexity" evidence="1">
    <location>
        <begin position="88"/>
        <end position="107"/>
    </location>
</feature>
<evidence type="ECO:0000313" key="2">
    <source>
        <dbReference type="EMBL" id="KAG5623933.1"/>
    </source>
</evidence>
<keyword evidence="3" id="KW-1185">Reference proteome</keyword>
<sequence>MLNVKFGSVTFGEKLEVAKWTRRLAENTVRTNLDMPPRKRARGIVISEGEQILLKRRKRASGGARQRQAGPASEIELRARARPDPSRVPATVTPPATDTVPALAPPTLFFGPLQPEMTPKVGATLPTTNASHSSTEGASCLEIGQGGGQQPSINGQQ</sequence>
<dbReference type="Proteomes" id="UP000824120">
    <property type="component" value="Chromosome 2"/>
</dbReference>
<feature type="region of interest" description="Disordered" evidence="1">
    <location>
        <begin position="56"/>
        <end position="157"/>
    </location>
</feature>
<name>A0A9J6AH08_SOLCO</name>
<comment type="caution">
    <text evidence="2">The sequence shown here is derived from an EMBL/GenBank/DDBJ whole genome shotgun (WGS) entry which is preliminary data.</text>
</comment>
<feature type="compositionally biased region" description="Polar residues" evidence="1">
    <location>
        <begin position="125"/>
        <end position="137"/>
    </location>
</feature>
<organism evidence="2 3">
    <name type="scientific">Solanum commersonii</name>
    <name type="common">Commerson's wild potato</name>
    <name type="synonym">Commerson's nightshade</name>
    <dbReference type="NCBI Taxonomy" id="4109"/>
    <lineage>
        <taxon>Eukaryota</taxon>
        <taxon>Viridiplantae</taxon>
        <taxon>Streptophyta</taxon>
        <taxon>Embryophyta</taxon>
        <taxon>Tracheophyta</taxon>
        <taxon>Spermatophyta</taxon>
        <taxon>Magnoliopsida</taxon>
        <taxon>eudicotyledons</taxon>
        <taxon>Gunneridae</taxon>
        <taxon>Pentapetalae</taxon>
        <taxon>asterids</taxon>
        <taxon>lamiids</taxon>
        <taxon>Solanales</taxon>
        <taxon>Solanaceae</taxon>
        <taxon>Solanoideae</taxon>
        <taxon>Solaneae</taxon>
        <taxon>Solanum</taxon>
    </lineage>
</organism>
<feature type="compositionally biased region" description="Basic and acidic residues" evidence="1">
    <location>
        <begin position="75"/>
        <end position="85"/>
    </location>
</feature>
<evidence type="ECO:0000313" key="3">
    <source>
        <dbReference type="Proteomes" id="UP000824120"/>
    </source>
</evidence>